<comment type="caution">
    <text evidence="1">The sequence shown here is derived from an EMBL/GenBank/DDBJ whole genome shotgun (WGS) entry which is preliminary data.</text>
</comment>
<evidence type="ECO:0000313" key="2">
    <source>
        <dbReference type="Proteomes" id="UP001589716"/>
    </source>
</evidence>
<protein>
    <submittedName>
        <fullName evidence="1">Helix-turn-helix domain-containing protein</fullName>
    </submittedName>
</protein>
<evidence type="ECO:0000313" key="1">
    <source>
        <dbReference type="EMBL" id="MFB9558680.1"/>
    </source>
</evidence>
<accession>A0ABV5QYS8</accession>
<proteinExistence type="predicted"/>
<keyword evidence="2" id="KW-1185">Reference proteome</keyword>
<name>A0ABV5QYS8_9ACTN</name>
<dbReference type="Pfam" id="PF13384">
    <property type="entry name" value="HTH_23"/>
    <property type="match status" value="1"/>
</dbReference>
<organism evidence="1 2">
    <name type="scientific">Streptomyces roseoviridis</name>
    <dbReference type="NCBI Taxonomy" id="67361"/>
    <lineage>
        <taxon>Bacteria</taxon>
        <taxon>Bacillati</taxon>
        <taxon>Actinomycetota</taxon>
        <taxon>Actinomycetes</taxon>
        <taxon>Kitasatosporales</taxon>
        <taxon>Streptomycetaceae</taxon>
        <taxon>Streptomyces</taxon>
    </lineage>
</organism>
<gene>
    <name evidence="1" type="ORF">ACFFTP_31430</name>
</gene>
<dbReference type="Proteomes" id="UP001589716">
    <property type="component" value="Unassembled WGS sequence"/>
</dbReference>
<dbReference type="SUPFAM" id="SSF109709">
    <property type="entry name" value="KorB DNA-binding domain-like"/>
    <property type="match status" value="1"/>
</dbReference>
<sequence length="90" mass="9698">MQIRADIAALVRAGHSDASIARRLHCGRGTVNQVRRALNLPPSTALGRLYAEEVPTGQVREYRAARMPLSPARQAANREALLAALRGEAA</sequence>
<dbReference type="RefSeq" id="WP_382746324.1">
    <property type="nucleotide sequence ID" value="NZ_JBHMCT010000064.1"/>
</dbReference>
<dbReference type="EMBL" id="JBHMCT010000064">
    <property type="protein sequence ID" value="MFB9558680.1"/>
    <property type="molecule type" value="Genomic_DNA"/>
</dbReference>
<reference evidence="1 2" key="1">
    <citation type="submission" date="2024-09" db="EMBL/GenBank/DDBJ databases">
        <authorList>
            <person name="Sun Q."/>
            <person name="Mori K."/>
        </authorList>
    </citation>
    <scope>NUCLEOTIDE SEQUENCE [LARGE SCALE GENOMIC DNA]</scope>
    <source>
        <strain evidence="1 2">JCM 4414</strain>
    </source>
</reference>